<dbReference type="InterPro" id="IPR050213">
    <property type="entry name" value="GST_superfamily"/>
</dbReference>
<dbReference type="AlphaFoldDB" id="E4X5E1"/>
<dbReference type="InterPro" id="IPR036249">
    <property type="entry name" value="Thioredoxin-like_sf"/>
</dbReference>
<dbReference type="EMBL" id="FN653025">
    <property type="protein sequence ID" value="CBY18510.1"/>
    <property type="molecule type" value="Genomic_DNA"/>
</dbReference>
<evidence type="ECO:0000256" key="1">
    <source>
        <dbReference type="ARBA" id="ARBA00012452"/>
    </source>
</evidence>
<sequence>MKVEFLYFDLHGIGIVPRLVMAAGGIEFEDTRVPFPEGWQEVKKTLPLGQVPVLKTDGLLINQSNSIINWDEIK</sequence>
<dbReference type="InterPro" id="IPR004045">
    <property type="entry name" value="Glutathione_S-Trfase_N"/>
</dbReference>
<organism evidence="3">
    <name type="scientific">Oikopleura dioica</name>
    <name type="common">Tunicate</name>
    <dbReference type="NCBI Taxonomy" id="34765"/>
    <lineage>
        <taxon>Eukaryota</taxon>
        <taxon>Metazoa</taxon>
        <taxon>Chordata</taxon>
        <taxon>Tunicata</taxon>
        <taxon>Appendicularia</taxon>
        <taxon>Copelata</taxon>
        <taxon>Oikopleuridae</taxon>
        <taxon>Oikopleura</taxon>
    </lineage>
</organism>
<dbReference type="Pfam" id="PF02798">
    <property type="entry name" value="GST_N"/>
    <property type="match status" value="1"/>
</dbReference>
<name>E4X5E1_OIKDI</name>
<dbReference type="SUPFAM" id="SSF52833">
    <property type="entry name" value="Thioredoxin-like"/>
    <property type="match status" value="1"/>
</dbReference>
<feature type="domain" description="GST N-terminal" evidence="2">
    <location>
        <begin position="1"/>
        <end position="74"/>
    </location>
</feature>
<dbReference type="GO" id="GO:0006749">
    <property type="term" value="P:glutathione metabolic process"/>
    <property type="evidence" value="ECO:0007669"/>
    <property type="project" value="TreeGrafter"/>
</dbReference>
<dbReference type="PANTHER" id="PTHR11571:SF150">
    <property type="entry name" value="GLUTATHIONE S-TRANSFERASE"/>
    <property type="match status" value="1"/>
</dbReference>
<keyword evidence="4" id="KW-1185">Reference proteome</keyword>
<dbReference type="Gene3D" id="1.20.1050.130">
    <property type="match status" value="1"/>
</dbReference>
<protein>
    <recommendedName>
        <fullName evidence="1">glutathione transferase</fullName>
        <ecNumber evidence="1">2.5.1.18</ecNumber>
    </recommendedName>
</protein>
<gene>
    <name evidence="3" type="ORF">GSOID_T00002374001</name>
</gene>
<dbReference type="CDD" id="cd03039">
    <property type="entry name" value="GST_N_Sigma_like"/>
    <property type="match status" value="1"/>
</dbReference>
<dbReference type="InParanoid" id="E4X5E1"/>
<dbReference type="OrthoDB" id="414243at2759"/>
<accession>E4X5E1</accession>
<evidence type="ECO:0000313" key="3">
    <source>
        <dbReference type="EMBL" id="CBY18510.1"/>
    </source>
</evidence>
<dbReference type="PROSITE" id="PS50404">
    <property type="entry name" value="GST_NTER"/>
    <property type="match status" value="1"/>
</dbReference>
<evidence type="ECO:0000313" key="4">
    <source>
        <dbReference type="Proteomes" id="UP000001307"/>
    </source>
</evidence>
<dbReference type="PANTHER" id="PTHR11571">
    <property type="entry name" value="GLUTATHIONE S-TRANSFERASE"/>
    <property type="match status" value="1"/>
</dbReference>
<proteinExistence type="predicted"/>
<dbReference type="Proteomes" id="UP000001307">
    <property type="component" value="Unassembled WGS sequence"/>
</dbReference>
<dbReference type="GO" id="GO:0004364">
    <property type="term" value="F:glutathione transferase activity"/>
    <property type="evidence" value="ECO:0007669"/>
    <property type="project" value="UniProtKB-EC"/>
</dbReference>
<reference evidence="3" key="1">
    <citation type="journal article" date="2010" name="Science">
        <title>Plasticity of animal genome architecture unmasked by rapid evolution of a pelagic tunicate.</title>
        <authorList>
            <person name="Denoeud F."/>
            <person name="Henriet S."/>
            <person name="Mungpakdee S."/>
            <person name="Aury J.M."/>
            <person name="Da Silva C."/>
            <person name="Brinkmann H."/>
            <person name="Mikhaleva J."/>
            <person name="Olsen L.C."/>
            <person name="Jubin C."/>
            <person name="Canestro C."/>
            <person name="Bouquet J.M."/>
            <person name="Danks G."/>
            <person name="Poulain J."/>
            <person name="Campsteijn C."/>
            <person name="Adamski M."/>
            <person name="Cross I."/>
            <person name="Yadetie F."/>
            <person name="Muffato M."/>
            <person name="Louis A."/>
            <person name="Butcher S."/>
            <person name="Tsagkogeorga G."/>
            <person name="Konrad A."/>
            <person name="Singh S."/>
            <person name="Jensen M.F."/>
            <person name="Cong E.H."/>
            <person name="Eikeseth-Otteraa H."/>
            <person name="Noel B."/>
            <person name="Anthouard V."/>
            <person name="Porcel B.M."/>
            <person name="Kachouri-Lafond R."/>
            <person name="Nishino A."/>
            <person name="Ugolini M."/>
            <person name="Chourrout P."/>
            <person name="Nishida H."/>
            <person name="Aasland R."/>
            <person name="Huzurbazar S."/>
            <person name="Westhof E."/>
            <person name="Delsuc F."/>
            <person name="Lehrach H."/>
            <person name="Reinhardt R."/>
            <person name="Weissenbach J."/>
            <person name="Roy S.W."/>
            <person name="Artiguenave F."/>
            <person name="Postlethwait J.H."/>
            <person name="Manak J.R."/>
            <person name="Thompson E.M."/>
            <person name="Jaillon O."/>
            <person name="Du Pasquier L."/>
            <person name="Boudinot P."/>
            <person name="Liberles D.A."/>
            <person name="Volff J.N."/>
            <person name="Philippe H."/>
            <person name="Lenhard B."/>
            <person name="Roest Crollius H."/>
            <person name="Wincker P."/>
            <person name="Chourrout D."/>
        </authorList>
    </citation>
    <scope>NUCLEOTIDE SEQUENCE [LARGE SCALE GENOMIC DNA]</scope>
</reference>
<evidence type="ECO:0000259" key="2">
    <source>
        <dbReference type="PROSITE" id="PS50404"/>
    </source>
</evidence>
<dbReference type="EC" id="2.5.1.18" evidence="1"/>